<dbReference type="EMBL" id="NEDP02001125">
    <property type="protein sequence ID" value="OWF54276.1"/>
    <property type="molecule type" value="Genomic_DNA"/>
</dbReference>
<evidence type="ECO:0000259" key="2">
    <source>
        <dbReference type="PROSITE" id="PS50222"/>
    </source>
</evidence>
<dbReference type="Gene3D" id="1.10.238.10">
    <property type="entry name" value="EF-hand"/>
    <property type="match status" value="1"/>
</dbReference>
<accession>A0A210QZU1</accession>
<organism evidence="3 4">
    <name type="scientific">Mizuhopecten yessoensis</name>
    <name type="common">Japanese scallop</name>
    <name type="synonym">Patinopecten yessoensis</name>
    <dbReference type="NCBI Taxonomy" id="6573"/>
    <lineage>
        <taxon>Eukaryota</taxon>
        <taxon>Metazoa</taxon>
        <taxon>Spiralia</taxon>
        <taxon>Lophotrochozoa</taxon>
        <taxon>Mollusca</taxon>
        <taxon>Bivalvia</taxon>
        <taxon>Autobranchia</taxon>
        <taxon>Pteriomorphia</taxon>
        <taxon>Pectinida</taxon>
        <taxon>Pectinoidea</taxon>
        <taxon>Pectinidae</taxon>
        <taxon>Mizuhopecten</taxon>
    </lineage>
</organism>
<evidence type="ECO:0000313" key="4">
    <source>
        <dbReference type="Proteomes" id="UP000242188"/>
    </source>
</evidence>
<keyword evidence="4" id="KW-1185">Reference proteome</keyword>
<dbReference type="AlphaFoldDB" id="A0A210QZU1"/>
<sequence length="155" mass="18173">MLAKLDEAEIYPPIEAKWKVVFEDIMRCREPQSQSGGPAGFTLEEFRKYIREFLRKKDVSDVEIKDMFFDLDVDGKNFVNQVVFVKEMSRAPRRQAYEAAFDMKDFNRDGKLGQDEITNAFQIVGVKDELVKKFFKEVDINKDGYISKTEFMKMV</sequence>
<feature type="domain" description="EF-hand" evidence="2">
    <location>
        <begin position="126"/>
        <end position="155"/>
    </location>
</feature>
<dbReference type="InterPro" id="IPR018247">
    <property type="entry name" value="EF_Hand_1_Ca_BS"/>
</dbReference>
<dbReference type="SUPFAM" id="SSF47473">
    <property type="entry name" value="EF-hand"/>
    <property type="match status" value="1"/>
</dbReference>
<keyword evidence="1" id="KW-0106">Calcium</keyword>
<evidence type="ECO:0000256" key="1">
    <source>
        <dbReference type="ARBA" id="ARBA00022837"/>
    </source>
</evidence>
<evidence type="ECO:0000313" key="3">
    <source>
        <dbReference type="EMBL" id="OWF54276.1"/>
    </source>
</evidence>
<dbReference type="PROSITE" id="PS50222">
    <property type="entry name" value="EF_HAND_2"/>
    <property type="match status" value="1"/>
</dbReference>
<comment type="caution">
    <text evidence="3">The sequence shown here is derived from an EMBL/GenBank/DDBJ whole genome shotgun (WGS) entry which is preliminary data.</text>
</comment>
<dbReference type="Pfam" id="PF13499">
    <property type="entry name" value="EF-hand_7"/>
    <property type="match status" value="1"/>
</dbReference>
<proteinExistence type="predicted"/>
<dbReference type="InterPro" id="IPR011992">
    <property type="entry name" value="EF-hand-dom_pair"/>
</dbReference>
<dbReference type="GO" id="GO:0005509">
    <property type="term" value="F:calcium ion binding"/>
    <property type="evidence" value="ECO:0007669"/>
    <property type="project" value="InterPro"/>
</dbReference>
<dbReference type="CDD" id="cd00051">
    <property type="entry name" value="EFh"/>
    <property type="match status" value="1"/>
</dbReference>
<dbReference type="InterPro" id="IPR002048">
    <property type="entry name" value="EF_hand_dom"/>
</dbReference>
<gene>
    <name evidence="3" type="ORF">KP79_PYT23775</name>
</gene>
<dbReference type="OrthoDB" id="6229588at2759"/>
<protein>
    <submittedName>
        <fullName evidence="3">Calcium-binding protein CML32</fullName>
    </submittedName>
</protein>
<dbReference type="SMART" id="SM00054">
    <property type="entry name" value="EFh"/>
    <property type="match status" value="3"/>
</dbReference>
<dbReference type="PROSITE" id="PS00018">
    <property type="entry name" value="EF_HAND_1"/>
    <property type="match status" value="1"/>
</dbReference>
<reference evidence="3 4" key="1">
    <citation type="journal article" date="2017" name="Nat. Ecol. Evol.">
        <title>Scallop genome provides insights into evolution of bilaterian karyotype and development.</title>
        <authorList>
            <person name="Wang S."/>
            <person name="Zhang J."/>
            <person name="Jiao W."/>
            <person name="Li J."/>
            <person name="Xun X."/>
            <person name="Sun Y."/>
            <person name="Guo X."/>
            <person name="Huan P."/>
            <person name="Dong B."/>
            <person name="Zhang L."/>
            <person name="Hu X."/>
            <person name="Sun X."/>
            <person name="Wang J."/>
            <person name="Zhao C."/>
            <person name="Wang Y."/>
            <person name="Wang D."/>
            <person name="Huang X."/>
            <person name="Wang R."/>
            <person name="Lv J."/>
            <person name="Li Y."/>
            <person name="Zhang Z."/>
            <person name="Liu B."/>
            <person name="Lu W."/>
            <person name="Hui Y."/>
            <person name="Liang J."/>
            <person name="Zhou Z."/>
            <person name="Hou R."/>
            <person name="Li X."/>
            <person name="Liu Y."/>
            <person name="Li H."/>
            <person name="Ning X."/>
            <person name="Lin Y."/>
            <person name="Zhao L."/>
            <person name="Xing Q."/>
            <person name="Dou J."/>
            <person name="Li Y."/>
            <person name="Mao J."/>
            <person name="Guo H."/>
            <person name="Dou H."/>
            <person name="Li T."/>
            <person name="Mu C."/>
            <person name="Jiang W."/>
            <person name="Fu Q."/>
            <person name="Fu X."/>
            <person name="Miao Y."/>
            <person name="Liu J."/>
            <person name="Yu Q."/>
            <person name="Li R."/>
            <person name="Liao H."/>
            <person name="Li X."/>
            <person name="Kong Y."/>
            <person name="Jiang Z."/>
            <person name="Chourrout D."/>
            <person name="Li R."/>
            <person name="Bao Z."/>
        </authorList>
    </citation>
    <scope>NUCLEOTIDE SEQUENCE [LARGE SCALE GENOMIC DNA]</scope>
    <source>
        <strain evidence="3 4">PY_sf001</strain>
    </source>
</reference>
<name>A0A210QZU1_MIZYE</name>
<dbReference type="Proteomes" id="UP000242188">
    <property type="component" value="Unassembled WGS sequence"/>
</dbReference>